<dbReference type="Proteomes" id="UP001148629">
    <property type="component" value="Unassembled WGS sequence"/>
</dbReference>
<reference evidence="1" key="1">
    <citation type="submission" date="2022-08" db="EMBL/GenBank/DDBJ databases">
        <title>Genome Sequence of Fusarium decemcellulare.</title>
        <authorList>
            <person name="Buettner E."/>
        </authorList>
    </citation>
    <scope>NUCLEOTIDE SEQUENCE</scope>
    <source>
        <strain evidence="1">Babe19</strain>
    </source>
</reference>
<evidence type="ECO:0000313" key="2">
    <source>
        <dbReference type="Proteomes" id="UP001148629"/>
    </source>
</evidence>
<protein>
    <submittedName>
        <fullName evidence="1">Uncharacterized protein</fullName>
    </submittedName>
</protein>
<accession>A0ACC1STS1</accession>
<dbReference type="EMBL" id="JANRMS010000131">
    <property type="protein sequence ID" value="KAJ3545954.1"/>
    <property type="molecule type" value="Genomic_DNA"/>
</dbReference>
<proteinExistence type="predicted"/>
<comment type="caution">
    <text evidence="1">The sequence shown here is derived from an EMBL/GenBank/DDBJ whole genome shotgun (WGS) entry which is preliminary data.</text>
</comment>
<name>A0ACC1STS1_9HYPO</name>
<gene>
    <name evidence="1" type="ORF">NM208_g2257</name>
</gene>
<keyword evidence="2" id="KW-1185">Reference proteome</keyword>
<organism evidence="1 2">
    <name type="scientific">Fusarium decemcellulare</name>
    <dbReference type="NCBI Taxonomy" id="57161"/>
    <lineage>
        <taxon>Eukaryota</taxon>
        <taxon>Fungi</taxon>
        <taxon>Dikarya</taxon>
        <taxon>Ascomycota</taxon>
        <taxon>Pezizomycotina</taxon>
        <taxon>Sordariomycetes</taxon>
        <taxon>Hypocreomycetidae</taxon>
        <taxon>Hypocreales</taxon>
        <taxon>Nectriaceae</taxon>
        <taxon>Fusarium</taxon>
        <taxon>Fusarium decemcellulare species complex</taxon>
    </lineage>
</organism>
<sequence length="682" mass="75531">MHQPTENERQQIVREIFGEGLLSHANSPRFEAYFNHYCSVVCPASSGNAVIELDTPALRTHADVLSCVKIIINDPKISFNGFVAKAVDSKSTEASTREKEYVARVATDVSFAINCSPRDYSSDNFIDGSSNHVKWEGDVSFLRYIENAFGLGSQYVQPPEHRQRRTETMACKTSLKAWKLIKRHGIEIKGTNNLLEHLVLNPKTKTLKVFHQVSFLRAHLEKSRHEPLDLNFEESLRRGSLPPKLLLETLLTFHGVLFPITSVRDTKSLETLKAMIKKHGFDAQGTWIEFVRATPADMTFDFWGDRLSILYDIVKRPPPTNAMVAWTEAQRLPGVDFDGLEYHANYSAANYTDLVYKVLCDGTNLAGSFLLITLKRAGEGALSKGSSLATIRYVPDLGGVLKDSDTVELMEKAARAAYVKIPQGDDDEEAVRIREDRETTNDDSDQWPNTAKVKYYNACERVFPAVPHGATRPPTLTAKLRTTLISVKKTAQQGNAVIPFSSGSLVQAASRTPSPTPSRRDWPNCRPTDLYTISDMVTLQHPLRDAWPTTYLAPSLTGPWNACRRGIVGGRFIATANKKQHQMTLLVLAEVVAFTGLILQLCFRNMATTAAPHIKAIRQEPQVITQTVSLPSTTFTTHVTLGVAATDRPDPVVTSHHSNPNGLTDAQIGAIAGPDTRARSPS</sequence>
<evidence type="ECO:0000313" key="1">
    <source>
        <dbReference type="EMBL" id="KAJ3545954.1"/>
    </source>
</evidence>